<dbReference type="RefSeq" id="WP_070371801.1">
    <property type="nucleotide sequence ID" value="NZ_LKEU01000035.1"/>
</dbReference>
<dbReference type="PANTHER" id="PTHR32432">
    <property type="entry name" value="CELL DIVISION PROTEIN FTSA-RELATED"/>
    <property type="match status" value="1"/>
</dbReference>
<dbReference type="SUPFAM" id="SSF53067">
    <property type="entry name" value="Actin-like ATPase domain"/>
    <property type="match status" value="1"/>
</dbReference>
<dbReference type="InterPro" id="IPR043129">
    <property type="entry name" value="ATPase_NBD"/>
</dbReference>
<dbReference type="AlphaFoldDB" id="A0A1F2PFM1"/>
<dbReference type="Proteomes" id="UP000176244">
    <property type="component" value="Unassembled WGS sequence"/>
</dbReference>
<dbReference type="EMBL" id="LKEU01000035">
    <property type="protein sequence ID" value="OFV69885.1"/>
    <property type="molecule type" value="Genomic_DNA"/>
</dbReference>
<evidence type="ECO:0000313" key="2">
    <source>
        <dbReference type="Proteomes" id="UP000176244"/>
    </source>
</evidence>
<dbReference type="OrthoDB" id="1777558at2"/>
<name>A0A1F2PFM1_9FIRM</name>
<evidence type="ECO:0008006" key="3">
    <source>
        <dbReference type="Google" id="ProtNLM"/>
    </source>
</evidence>
<dbReference type="STRING" id="52694.ACWI_25270"/>
<dbReference type="InterPro" id="IPR050696">
    <property type="entry name" value="FtsA/MreB"/>
</dbReference>
<proteinExistence type="predicted"/>
<protein>
    <recommendedName>
        <fullName evidence="3">Competence protein A</fullName>
    </recommendedName>
</protein>
<accession>A0A1F2PFM1</accession>
<organism evidence="1 2">
    <name type="scientific">Acetobacterium wieringae</name>
    <dbReference type="NCBI Taxonomy" id="52694"/>
    <lineage>
        <taxon>Bacteria</taxon>
        <taxon>Bacillati</taxon>
        <taxon>Bacillota</taxon>
        <taxon>Clostridia</taxon>
        <taxon>Eubacteriales</taxon>
        <taxon>Eubacteriaceae</taxon>
        <taxon>Acetobacterium</taxon>
    </lineage>
</organism>
<sequence>MKKSKRLWVIDWGEALIKIVLGEVNDSGSVRIIDFRIEKNPKQIWPETNPETKRATSKLLRLLFKGYQRTDEVMLLINQAEMMVATFTFPMMSLADLEDAIYWQMQLLTSEDLDHWRIDFVARIQNQWFECLGMDEQTLDVVGVAIKKAQLTRYTRFFKKNGRSLNAIVPQFYTFDSLLIEQDDQSTLIIDIGNRSTRLFHYKGNVLSENNQIELESGWDGVVYLQQIIKAVEQIFISPLGSEKVGRDGTIYLMGGESLHPGVREYLSKSMGTDVQSIDELLEANQSLFFTKQISRAQLCLITPCVCGLMKYAQIRGGKN</sequence>
<reference evidence="1 2" key="1">
    <citation type="submission" date="2015-09" db="EMBL/GenBank/DDBJ databases">
        <title>Genome sequence of Acetobacterium wieringae DSM 1911.</title>
        <authorList>
            <person name="Poehlein A."/>
            <person name="Bengelsdorf F.R."/>
            <person name="Schiel-Bengelsdorf B."/>
            <person name="Duerre P."/>
            <person name="Daniel R."/>
        </authorList>
    </citation>
    <scope>NUCLEOTIDE SEQUENCE [LARGE SCALE GENOMIC DNA]</scope>
    <source>
        <strain evidence="1 2">DSM 1911</strain>
    </source>
</reference>
<comment type="caution">
    <text evidence="1">The sequence shown here is derived from an EMBL/GenBank/DDBJ whole genome shotgun (WGS) entry which is preliminary data.</text>
</comment>
<gene>
    <name evidence="1" type="ORF">ACWI_25270</name>
</gene>
<evidence type="ECO:0000313" key="1">
    <source>
        <dbReference type="EMBL" id="OFV69885.1"/>
    </source>
</evidence>